<dbReference type="RefSeq" id="WP_251966849.1">
    <property type="nucleotide sequence ID" value="NZ_CP146284.1"/>
</dbReference>
<evidence type="ECO:0000313" key="3">
    <source>
        <dbReference type="Proteomes" id="UP001320603"/>
    </source>
</evidence>
<dbReference type="InterPro" id="IPR046320">
    <property type="entry name" value="DUF4922"/>
</dbReference>
<accession>A0ABZ2IP07</accession>
<dbReference type="EMBL" id="CP146284">
    <property type="protein sequence ID" value="WWV67381.1"/>
    <property type="molecule type" value="Genomic_DNA"/>
</dbReference>
<sequence>MSALQDEVLRMLERQLKEWSLAAQNYEALNQVMTHEVSLGDTTVRVQFNPARSVLTAAKVDKESIRLRPCFLCPDHLPSEQLRLSFQNRYLILCNPYAIFHKHLTIPACEHAPQRIQTRLADMLELSRLLPDFTLFYNGPRCGASAPDHAHFQAASWGDMPIDRETDTHTRLLLERKDASLYALHLGSRNGFVIRSSSIPEAVGLFDSLCSWLPVPAEGEEPMMNLFAHADESGWRLTVLVRRCHRPWQYTAAEPGRFLSSPGAADLGGVFITVRESDFRRADATMIDDIYQQVCFRAEELERQIAEKIGK</sequence>
<name>A0ABZ2IP07_9BACT</name>
<gene>
    <name evidence="2" type="ORF">NEE14_005245</name>
</gene>
<dbReference type="Pfam" id="PF16269">
    <property type="entry name" value="DUF4922"/>
    <property type="match status" value="1"/>
</dbReference>
<protein>
    <submittedName>
        <fullName evidence="2">DUF4922 domain-containing protein</fullName>
    </submittedName>
</protein>
<reference evidence="2 3" key="1">
    <citation type="submission" date="2024-02" db="EMBL/GenBank/DDBJ databases">
        <title>Whole genome sequencing of Parabacteroides sp. AD58.</title>
        <authorList>
            <person name="Chaplin A.V."/>
            <person name="Pikina A.P."/>
            <person name="Sokolova S.R."/>
            <person name="Korostin D.O."/>
            <person name="Efimov B.A."/>
        </authorList>
    </citation>
    <scope>NUCLEOTIDE SEQUENCE [LARGE SCALE GENOMIC DNA]</scope>
    <source>
        <strain evidence="2 3">AD58</strain>
    </source>
</reference>
<evidence type="ECO:0000259" key="1">
    <source>
        <dbReference type="Pfam" id="PF16269"/>
    </source>
</evidence>
<dbReference type="Proteomes" id="UP001320603">
    <property type="component" value="Chromosome"/>
</dbReference>
<organism evidence="2 3">
    <name type="scientific">Parabacteroides absconsus</name>
    <dbReference type="NCBI Taxonomy" id="2951805"/>
    <lineage>
        <taxon>Bacteria</taxon>
        <taxon>Pseudomonadati</taxon>
        <taxon>Bacteroidota</taxon>
        <taxon>Bacteroidia</taxon>
        <taxon>Bacteroidales</taxon>
        <taxon>Tannerellaceae</taxon>
        <taxon>Parabacteroides</taxon>
    </lineage>
</organism>
<feature type="domain" description="DUF4922" evidence="1">
    <location>
        <begin position="11"/>
        <end position="155"/>
    </location>
</feature>
<proteinExistence type="predicted"/>
<evidence type="ECO:0000313" key="2">
    <source>
        <dbReference type="EMBL" id="WWV67381.1"/>
    </source>
</evidence>
<keyword evidence="3" id="KW-1185">Reference proteome</keyword>